<dbReference type="EMBL" id="JAWQEG010000737">
    <property type="protein sequence ID" value="KAK3886046.1"/>
    <property type="molecule type" value="Genomic_DNA"/>
</dbReference>
<sequence>MLERYTCQLYMSSTQLSSVQEVRWLLFSKKQYIDQQLLPTQAAPHQMIKRANYVALVWKACDTPQPNFPAPTLHGWRQDEDRLQDVSTTMPPAPKAVLQFIKCGCKGKCITMSCSCCKHNLKCTDMCASCQPNCEHRNNDNSSSTVNEDSDDEDLHM</sequence>
<protein>
    <recommendedName>
        <fullName evidence="4">Tesmin/TSO1-like CXC domain-containing protein</fullName>
    </recommendedName>
</protein>
<reference evidence="2" key="1">
    <citation type="submission" date="2023-10" db="EMBL/GenBank/DDBJ databases">
        <title>Genome assemblies of two species of porcelain crab, Petrolisthes cinctipes and Petrolisthes manimaculis (Anomura: Porcellanidae).</title>
        <authorList>
            <person name="Angst P."/>
        </authorList>
    </citation>
    <scope>NUCLEOTIDE SEQUENCE</scope>
    <source>
        <strain evidence="2">PB745_01</strain>
        <tissue evidence="2">Gill</tissue>
    </source>
</reference>
<proteinExistence type="predicted"/>
<evidence type="ECO:0000256" key="1">
    <source>
        <dbReference type="SAM" id="MobiDB-lite"/>
    </source>
</evidence>
<keyword evidence="3" id="KW-1185">Reference proteome</keyword>
<dbReference type="PANTHER" id="PTHR46704">
    <property type="entry name" value="CXC DOMAIN-CONTAINING PROTEIN-RELATED"/>
    <property type="match status" value="1"/>
</dbReference>
<feature type="region of interest" description="Disordered" evidence="1">
    <location>
        <begin position="137"/>
        <end position="157"/>
    </location>
</feature>
<dbReference type="Proteomes" id="UP001286313">
    <property type="component" value="Unassembled WGS sequence"/>
</dbReference>
<dbReference type="PANTHER" id="PTHR46704:SF9">
    <property type="entry name" value="BHLH DOMAIN-CONTAINING PROTEIN"/>
    <property type="match status" value="1"/>
</dbReference>
<name>A0AAE1G641_PETCI</name>
<evidence type="ECO:0000313" key="2">
    <source>
        <dbReference type="EMBL" id="KAK3886046.1"/>
    </source>
</evidence>
<evidence type="ECO:0000313" key="3">
    <source>
        <dbReference type="Proteomes" id="UP001286313"/>
    </source>
</evidence>
<accession>A0AAE1G641</accession>
<feature type="compositionally biased region" description="Acidic residues" evidence="1">
    <location>
        <begin position="148"/>
        <end position="157"/>
    </location>
</feature>
<organism evidence="2 3">
    <name type="scientific">Petrolisthes cinctipes</name>
    <name type="common">Flat porcelain crab</name>
    <dbReference type="NCBI Taxonomy" id="88211"/>
    <lineage>
        <taxon>Eukaryota</taxon>
        <taxon>Metazoa</taxon>
        <taxon>Ecdysozoa</taxon>
        <taxon>Arthropoda</taxon>
        <taxon>Crustacea</taxon>
        <taxon>Multicrustacea</taxon>
        <taxon>Malacostraca</taxon>
        <taxon>Eumalacostraca</taxon>
        <taxon>Eucarida</taxon>
        <taxon>Decapoda</taxon>
        <taxon>Pleocyemata</taxon>
        <taxon>Anomura</taxon>
        <taxon>Galatheoidea</taxon>
        <taxon>Porcellanidae</taxon>
        <taxon>Petrolisthes</taxon>
    </lineage>
</organism>
<gene>
    <name evidence="2" type="ORF">Pcinc_009779</name>
</gene>
<evidence type="ECO:0008006" key="4">
    <source>
        <dbReference type="Google" id="ProtNLM"/>
    </source>
</evidence>
<comment type="caution">
    <text evidence="2">The sequence shown here is derived from an EMBL/GenBank/DDBJ whole genome shotgun (WGS) entry which is preliminary data.</text>
</comment>
<dbReference type="AlphaFoldDB" id="A0AAE1G641"/>